<feature type="domain" description="Pyruvate/ketoisovalerate oxidoreductase catalytic" evidence="2">
    <location>
        <begin position="734"/>
        <end position="920"/>
    </location>
</feature>
<dbReference type="InterPro" id="IPR051457">
    <property type="entry name" value="2-oxoacid:Fd_oxidoreductase"/>
</dbReference>
<dbReference type="SUPFAM" id="SSF52518">
    <property type="entry name" value="Thiamin diphosphate-binding fold (THDP-binding)"/>
    <property type="match status" value="2"/>
</dbReference>
<reference evidence="5" key="1">
    <citation type="journal article" date="2019" name="Int. J. Syst. Evol. Microbiol.">
        <title>The Global Catalogue of Microorganisms (GCM) 10K type strain sequencing project: providing services to taxonomists for standard genome sequencing and annotation.</title>
        <authorList>
            <consortium name="The Broad Institute Genomics Platform"/>
            <consortium name="The Broad Institute Genome Sequencing Center for Infectious Disease"/>
            <person name="Wu L."/>
            <person name="Ma J."/>
        </authorList>
    </citation>
    <scope>NUCLEOTIDE SEQUENCE [LARGE SCALE GENOMIC DNA]</scope>
    <source>
        <strain evidence="5">KCTC 62164</strain>
    </source>
</reference>
<evidence type="ECO:0000313" key="5">
    <source>
        <dbReference type="Proteomes" id="UP001595444"/>
    </source>
</evidence>
<keyword evidence="5" id="KW-1185">Reference proteome</keyword>
<dbReference type="PANTHER" id="PTHR48084">
    <property type="entry name" value="2-OXOGLUTARATE OXIDOREDUCTASE SUBUNIT KORB-RELATED"/>
    <property type="match status" value="1"/>
</dbReference>
<dbReference type="InterPro" id="IPR002869">
    <property type="entry name" value="Pyrv_flavodox_OxRed_cen"/>
</dbReference>
<evidence type="ECO:0000259" key="2">
    <source>
        <dbReference type="Pfam" id="PF01558"/>
    </source>
</evidence>
<dbReference type="InterPro" id="IPR019752">
    <property type="entry name" value="Pyrv/ketoisovalerate_OxRed_cat"/>
</dbReference>
<feature type="domain" description="DUF6537" evidence="3">
    <location>
        <begin position="954"/>
        <end position="1145"/>
    </location>
</feature>
<dbReference type="Pfam" id="PF20169">
    <property type="entry name" value="DUF6537"/>
    <property type="match status" value="1"/>
</dbReference>
<keyword evidence="1" id="KW-0560">Oxidoreductase</keyword>
<dbReference type="InterPro" id="IPR046667">
    <property type="entry name" value="DUF6537"/>
</dbReference>
<sequence length="1161" mass="126198">MTEITPSLLEWKLQDKYDRSEGKLFLTGVQALVKLPLLQHQLDQQAGLNTAGFISGYRGSPLGNFDSALWSAKSHLSDHGIIFQPGLNEESAATSVLGSQQANILDVSPRYDGVFSMWYGKGPGVDRAGDALKHGNIFGTSSHGGVLVLAGDDHGGKSSTLAFQSEQALSSFHMPVLNPTGSGDYLKLGLFGWAMSRATGLWTGFKCLTETVESSGTVEFSFADATFKTPADLIDPLYRQPSVQLLPVQEEHAVLQHRVPAARAFGHANAINIPFFEPKKKKLALITVGKAYGDVMQAFSDLRITKEEAEDIGIGLYIVRMSWPLDDDGIRQFATGYEEVLVVEEKAAFVEPQVTQALFNLPEQNRPRLTGKRDLENNPLLPTGGELSPTVVRGAIISRMMAHNLLEARHKEQLDRLEKLEQGLARNPGTIVPRTPAFCSGCPHNRSTKIPDGSIALAGIGCHTMAARMPDRPTARPTQMGGEGTNWIGMAPFVDRPHVFQNLGDGTYFHSGLLAIRAAVAAKANITYKILFNDAVAMTGGQPIDGEQTVAGIARQLAAEGVGKLAVITDNIKQYKDLSSFPKNLNVYDRRDLLKIEKDFQEIPGVTALIYEQTCAAEKRRRRKRGKLPDPQKRYFINTAVCEGCGDCGKASNCVSLYPEPTPLGTKRRIDQSSCNKDYSCVDGFCPSFVTVLGGDIEKAGSRKSANLDVGPSIPAPAANTIEGTYNLLVTGIGGTGVVTIGAIIGMAAHLMAKSCSLLDLTGLSQKNGAVMSHVRLAETNSALNSTRIGIASADAVIGCDLLVAASDDAVKTYKPSTKTVLNTHAVPVAAFQVLRDLDMGMAKALARIEKATTPDRDTTFDATAVAEQLFGNAILSNIILFGAAFQQGLVPLSLEAIEAAIVLNNVAVETNKAAFYTGRRIIADPAYLKSLHLVETTEVDKPNLQTTRHTYEKLLTEYQDTHYAQSYSKFVDTVCARERAVQPDSIDLSHTVARQLGKLMAYKDEYEVARLYSSAHFKADLQKQFTGKTKLRFNLAPPLFAKKDAATGLPLKKEYGGWVLPLFKLLAPLKLLRGTAFDVFGYTSERKQERQLIRDYQAMITNILVSLTPENLASAVEIASLPNDIRGFGHVKLAAIKEYEQKRKAALDAYLLPNKDHSLE</sequence>
<evidence type="ECO:0000313" key="4">
    <source>
        <dbReference type="EMBL" id="MFC3051879.1"/>
    </source>
</evidence>
<gene>
    <name evidence="4" type="ORF">ACFOKA_08180</name>
</gene>
<dbReference type="Gene3D" id="3.40.920.10">
    <property type="entry name" value="Pyruvate-ferredoxin oxidoreductase, PFOR, domain III"/>
    <property type="match status" value="1"/>
</dbReference>
<accession>A0ABV7D4F2</accession>
<dbReference type="InterPro" id="IPR002880">
    <property type="entry name" value="Pyrv_Fd/Flavodoxin_OxRdtase_N"/>
</dbReference>
<dbReference type="EMBL" id="JBHRSL010000005">
    <property type="protein sequence ID" value="MFC3051879.1"/>
    <property type="molecule type" value="Genomic_DNA"/>
</dbReference>
<dbReference type="NCBIfam" id="NF009588">
    <property type="entry name" value="PRK13029.1"/>
    <property type="match status" value="1"/>
</dbReference>
<dbReference type="CDD" id="cd07034">
    <property type="entry name" value="TPP_PYR_PFOR_IOR-alpha_like"/>
    <property type="match status" value="1"/>
</dbReference>
<dbReference type="PANTHER" id="PTHR48084:SF3">
    <property type="entry name" value="SUBUNIT OF PYRUVATE:FLAVODOXIN OXIDOREDUCTASE"/>
    <property type="match status" value="1"/>
</dbReference>
<proteinExistence type="predicted"/>
<dbReference type="Gene3D" id="3.40.50.920">
    <property type="match status" value="1"/>
</dbReference>
<comment type="caution">
    <text evidence="4">The sequence shown here is derived from an EMBL/GenBank/DDBJ whole genome shotgun (WGS) entry which is preliminary data.</text>
</comment>
<dbReference type="Pfam" id="PF01558">
    <property type="entry name" value="POR"/>
    <property type="match status" value="1"/>
</dbReference>
<dbReference type="InterPro" id="IPR029061">
    <property type="entry name" value="THDP-binding"/>
</dbReference>
<dbReference type="SUPFAM" id="SSF53323">
    <property type="entry name" value="Pyruvate-ferredoxin oxidoreductase, PFOR, domain III"/>
    <property type="match status" value="1"/>
</dbReference>
<dbReference type="SUPFAM" id="SSF52922">
    <property type="entry name" value="TK C-terminal domain-like"/>
    <property type="match status" value="1"/>
</dbReference>
<protein>
    <submittedName>
        <fullName evidence="4">Indolepyruvate ferredoxin oxidoreductase family protein</fullName>
    </submittedName>
</protein>
<evidence type="ECO:0000256" key="1">
    <source>
        <dbReference type="ARBA" id="ARBA00023002"/>
    </source>
</evidence>
<dbReference type="NCBIfam" id="NF009589">
    <property type="entry name" value="PRK13030.1"/>
    <property type="match status" value="1"/>
</dbReference>
<dbReference type="RefSeq" id="WP_194214229.1">
    <property type="nucleotide sequence ID" value="NZ_CP061205.1"/>
</dbReference>
<dbReference type="InterPro" id="IPR009014">
    <property type="entry name" value="Transketo_C/PFOR_II"/>
</dbReference>
<dbReference type="Proteomes" id="UP001595444">
    <property type="component" value="Unassembled WGS sequence"/>
</dbReference>
<evidence type="ECO:0000259" key="3">
    <source>
        <dbReference type="Pfam" id="PF20169"/>
    </source>
</evidence>
<dbReference type="Gene3D" id="3.40.50.970">
    <property type="match status" value="1"/>
</dbReference>
<organism evidence="4 5">
    <name type="scientific">Kordiimonas pumila</name>
    <dbReference type="NCBI Taxonomy" id="2161677"/>
    <lineage>
        <taxon>Bacteria</taxon>
        <taxon>Pseudomonadati</taxon>
        <taxon>Pseudomonadota</taxon>
        <taxon>Alphaproteobacteria</taxon>
        <taxon>Kordiimonadales</taxon>
        <taxon>Kordiimonadaceae</taxon>
        <taxon>Kordiimonas</taxon>
    </lineage>
</organism>
<name>A0ABV7D4F2_9PROT</name>